<dbReference type="SUPFAM" id="SSF47413">
    <property type="entry name" value="lambda repressor-like DNA-binding domains"/>
    <property type="match status" value="1"/>
</dbReference>
<dbReference type="Gene3D" id="1.25.40.10">
    <property type="entry name" value="Tetratricopeptide repeat domain"/>
    <property type="match status" value="3"/>
</dbReference>
<keyword evidence="1" id="KW-0238">DNA-binding</keyword>
<dbReference type="InterPro" id="IPR001387">
    <property type="entry name" value="Cro/C1-type_HTH"/>
</dbReference>
<evidence type="ECO:0000313" key="4">
    <source>
        <dbReference type="EMBL" id="ARU61821.1"/>
    </source>
</evidence>
<dbReference type="PANTHER" id="PTHR46797">
    <property type="entry name" value="HTH-TYPE TRANSCRIPTIONAL REGULATOR"/>
    <property type="match status" value="1"/>
</dbReference>
<organism evidence="4 5">
    <name type="scientific">Tumebacillus avium</name>
    <dbReference type="NCBI Taxonomy" id="1903704"/>
    <lineage>
        <taxon>Bacteria</taxon>
        <taxon>Bacillati</taxon>
        <taxon>Bacillota</taxon>
        <taxon>Bacilli</taxon>
        <taxon>Bacillales</taxon>
        <taxon>Alicyclobacillaceae</taxon>
        <taxon>Tumebacillus</taxon>
    </lineage>
</organism>
<evidence type="ECO:0000256" key="1">
    <source>
        <dbReference type="ARBA" id="ARBA00023125"/>
    </source>
</evidence>
<dbReference type="InterPro" id="IPR050807">
    <property type="entry name" value="TransReg_Diox_bact_type"/>
</dbReference>
<name>A0A1Y0IMS6_9BACL</name>
<sequence>MLRMETLGQRIRGFRLKKGLTQIELARGFITPSMVSQIESDRARPSYKVLVEIASRLDVSLEQLMNGVNFDLEYTSKYKLAIGMVRAKEFGAAIPLLEGLLEAATPKVSKENLLMELARCQLELGNVEEAESKLNQVMDTDQGTTLLPLVLLYLGKVAQVKSEIPIALFHTKRALNEVQKAQAIEADLHVKILMQLALLLEKVGKAAEAAKYYEQALKLDHCSSEERAKTYLRLAEVYDRQKKYEQAEEYATKAAILLGEQSNQKMRQDLQHRSIMLRRGSGDWKESVQSLLSIAEKYEQNADSVVAGKMYADIAQICRENKAFDEALSYAEKARMSLLDTDPVMGKVHRVLADVFFHKHDDLKGQKHLDNAIKIYEQQGMTAELEEVMLASCRLLNNKGDFQEAYRKLEHYHQHLIQELGQRGIVL</sequence>
<dbReference type="SUPFAM" id="SSF48452">
    <property type="entry name" value="TPR-like"/>
    <property type="match status" value="2"/>
</dbReference>
<feature type="domain" description="HTH cro/C1-type" evidence="3">
    <location>
        <begin position="11"/>
        <end position="64"/>
    </location>
</feature>
<dbReference type="SMART" id="SM00028">
    <property type="entry name" value="TPR"/>
    <property type="match status" value="4"/>
</dbReference>
<dbReference type="KEGG" id="tum:CBW65_12860"/>
<protein>
    <recommendedName>
        <fullName evidence="3">HTH cro/C1-type domain-containing protein</fullName>
    </recommendedName>
</protein>
<accession>A0A1Y0IMS6</accession>
<gene>
    <name evidence="4" type="ORF">CBW65_12860</name>
</gene>
<feature type="repeat" description="TPR" evidence="2">
    <location>
        <begin position="190"/>
        <end position="223"/>
    </location>
</feature>
<dbReference type="EMBL" id="CP021434">
    <property type="protein sequence ID" value="ARU61821.1"/>
    <property type="molecule type" value="Genomic_DNA"/>
</dbReference>
<dbReference type="PANTHER" id="PTHR46797:SF1">
    <property type="entry name" value="METHYLPHOSPHONATE SYNTHASE"/>
    <property type="match status" value="1"/>
</dbReference>
<dbReference type="Pfam" id="PF14559">
    <property type="entry name" value="TPR_19"/>
    <property type="match status" value="1"/>
</dbReference>
<dbReference type="PROSITE" id="PS50943">
    <property type="entry name" value="HTH_CROC1"/>
    <property type="match status" value="1"/>
</dbReference>
<dbReference type="InterPro" id="IPR019734">
    <property type="entry name" value="TPR_rpt"/>
</dbReference>
<keyword evidence="5" id="KW-1185">Reference proteome</keyword>
<evidence type="ECO:0000259" key="3">
    <source>
        <dbReference type="PROSITE" id="PS50943"/>
    </source>
</evidence>
<proteinExistence type="predicted"/>
<dbReference type="GO" id="GO:0005829">
    <property type="term" value="C:cytosol"/>
    <property type="evidence" value="ECO:0007669"/>
    <property type="project" value="TreeGrafter"/>
</dbReference>
<dbReference type="PROSITE" id="PS50005">
    <property type="entry name" value="TPR"/>
    <property type="match status" value="1"/>
</dbReference>
<reference evidence="5" key="1">
    <citation type="submission" date="2017-05" db="EMBL/GenBank/DDBJ databases">
        <authorList>
            <person name="Sung H."/>
        </authorList>
    </citation>
    <scope>NUCLEOTIDE SEQUENCE [LARGE SCALE GENOMIC DNA]</scope>
    <source>
        <strain evidence="5">AR23208</strain>
    </source>
</reference>
<dbReference type="SMART" id="SM00530">
    <property type="entry name" value="HTH_XRE"/>
    <property type="match status" value="1"/>
</dbReference>
<dbReference type="GO" id="GO:0003700">
    <property type="term" value="F:DNA-binding transcription factor activity"/>
    <property type="evidence" value="ECO:0007669"/>
    <property type="project" value="TreeGrafter"/>
</dbReference>
<evidence type="ECO:0000313" key="5">
    <source>
        <dbReference type="Proteomes" id="UP000195437"/>
    </source>
</evidence>
<evidence type="ECO:0000256" key="2">
    <source>
        <dbReference type="PROSITE-ProRule" id="PRU00339"/>
    </source>
</evidence>
<dbReference type="GO" id="GO:0003677">
    <property type="term" value="F:DNA binding"/>
    <property type="evidence" value="ECO:0007669"/>
    <property type="project" value="UniProtKB-KW"/>
</dbReference>
<keyword evidence="2" id="KW-0802">TPR repeat</keyword>
<dbReference type="InterPro" id="IPR011990">
    <property type="entry name" value="TPR-like_helical_dom_sf"/>
</dbReference>
<dbReference type="AlphaFoldDB" id="A0A1Y0IMS6"/>
<dbReference type="Proteomes" id="UP000195437">
    <property type="component" value="Chromosome"/>
</dbReference>
<dbReference type="OrthoDB" id="2470999at2"/>
<dbReference type="CDD" id="cd00093">
    <property type="entry name" value="HTH_XRE"/>
    <property type="match status" value="1"/>
</dbReference>
<dbReference type="InterPro" id="IPR010982">
    <property type="entry name" value="Lambda_DNA-bd_dom_sf"/>
</dbReference>
<dbReference type="Gene3D" id="1.10.260.40">
    <property type="entry name" value="lambda repressor-like DNA-binding domains"/>
    <property type="match status" value="1"/>
</dbReference>
<dbReference type="Pfam" id="PF01381">
    <property type="entry name" value="HTH_3"/>
    <property type="match status" value="1"/>
</dbReference>
<dbReference type="Pfam" id="PF13424">
    <property type="entry name" value="TPR_12"/>
    <property type="match status" value="1"/>
</dbReference>